<name>A0A226E1P5_FOLCA</name>
<keyword evidence="1" id="KW-0812">Transmembrane</keyword>
<feature type="transmembrane region" description="Helical" evidence="1">
    <location>
        <begin position="216"/>
        <end position="237"/>
    </location>
</feature>
<evidence type="ECO:0000313" key="3">
    <source>
        <dbReference type="Proteomes" id="UP000198287"/>
    </source>
</evidence>
<evidence type="ECO:0000313" key="2">
    <source>
        <dbReference type="EMBL" id="OXA51210.1"/>
    </source>
</evidence>
<keyword evidence="1" id="KW-1133">Transmembrane helix</keyword>
<dbReference type="EMBL" id="LNIX01000008">
    <property type="protein sequence ID" value="OXA51210.1"/>
    <property type="molecule type" value="Genomic_DNA"/>
</dbReference>
<reference evidence="2 3" key="1">
    <citation type="submission" date="2015-12" db="EMBL/GenBank/DDBJ databases">
        <title>The genome of Folsomia candida.</title>
        <authorList>
            <person name="Faddeeva A."/>
            <person name="Derks M.F."/>
            <person name="Anvar Y."/>
            <person name="Smit S."/>
            <person name="Van Straalen N."/>
            <person name="Roelofs D."/>
        </authorList>
    </citation>
    <scope>NUCLEOTIDE SEQUENCE [LARGE SCALE GENOMIC DNA]</scope>
    <source>
        <strain evidence="2 3">VU population</strain>
        <tissue evidence="2">Whole body</tissue>
    </source>
</reference>
<gene>
    <name evidence="2" type="ORF">Fcan01_14131</name>
</gene>
<protein>
    <submittedName>
        <fullName evidence="2">Uncharacterized protein</fullName>
    </submittedName>
</protein>
<keyword evidence="3" id="KW-1185">Reference proteome</keyword>
<feature type="transmembrane region" description="Helical" evidence="1">
    <location>
        <begin position="156"/>
        <end position="174"/>
    </location>
</feature>
<evidence type="ECO:0000256" key="1">
    <source>
        <dbReference type="SAM" id="Phobius"/>
    </source>
</evidence>
<organism evidence="2 3">
    <name type="scientific">Folsomia candida</name>
    <name type="common">Springtail</name>
    <dbReference type="NCBI Taxonomy" id="158441"/>
    <lineage>
        <taxon>Eukaryota</taxon>
        <taxon>Metazoa</taxon>
        <taxon>Ecdysozoa</taxon>
        <taxon>Arthropoda</taxon>
        <taxon>Hexapoda</taxon>
        <taxon>Collembola</taxon>
        <taxon>Entomobryomorpha</taxon>
        <taxon>Isotomoidea</taxon>
        <taxon>Isotomidae</taxon>
        <taxon>Proisotominae</taxon>
        <taxon>Folsomia</taxon>
    </lineage>
</organism>
<feature type="transmembrane region" description="Helical" evidence="1">
    <location>
        <begin position="100"/>
        <end position="117"/>
    </location>
</feature>
<accession>A0A226E1P5</accession>
<keyword evidence="1" id="KW-0472">Membrane</keyword>
<proteinExistence type="predicted"/>
<comment type="caution">
    <text evidence="2">The sequence shown here is derived from an EMBL/GenBank/DDBJ whole genome shotgun (WGS) entry which is preliminary data.</text>
</comment>
<dbReference type="AlphaFoldDB" id="A0A226E1P5"/>
<dbReference type="Proteomes" id="UP000198287">
    <property type="component" value="Unassembled WGS sequence"/>
</dbReference>
<sequence length="252" mass="27719">MAIGLVEEVVPPSTPLDDLELLDGELDDPDWSDVSSLDDPQELSTDSPPATPCCSGCSHHHHDHPRDYQPFKVELLRSISYSAAVFVILLISKWTGIPGVNISLPVIVGANLGHFYVHDLRMKLGRRHVLNRVREMIVPLTAQADLEIFVNIASSGILYIGVGFLVRCTLKFFFQGPVSAQDLSTTFMMNNLLFGSPKQEEEPAILTFTLIIATYAYARMIVNAISTMSAILAVLLVKDQLSGKIRNVIGCK</sequence>